<comment type="caution">
    <text evidence="2">The sequence shown here is derived from an EMBL/GenBank/DDBJ whole genome shotgun (WGS) entry which is preliminary data.</text>
</comment>
<dbReference type="Gene3D" id="1.10.10.10">
    <property type="entry name" value="Winged helix-like DNA-binding domain superfamily/Winged helix DNA-binding domain"/>
    <property type="match status" value="1"/>
</dbReference>
<dbReference type="InterPro" id="IPR036388">
    <property type="entry name" value="WH-like_DNA-bd_sf"/>
</dbReference>
<gene>
    <name evidence="2" type="ORF">ACFQJ9_12520</name>
</gene>
<reference evidence="2 3" key="1">
    <citation type="journal article" date="2019" name="Int. J. Syst. Evol. Microbiol.">
        <title>The Global Catalogue of Microorganisms (GCM) 10K type strain sequencing project: providing services to taxonomists for standard genome sequencing and annotation.</title>
        <authorList>
            <consortium name="The Broad Institute Genomics Platform"/>
            <consortium name="The Broad Institute Genome Sequencing Center for Infectious Disease"/>
            <person name="Wu L."/>
            <person name="Ma J."/>
        </authorList>
    </citation>
    <scope>NUCLEOTIDE SEQUENCE [LARGE SCALE GENOMIC DNA]</scope>
    <source>
        <strain evidence="2 3">XZGYJ-43</strain>
    </source>
</reference>
<keyword evidence="3" id="KW-1185">Reference proteome</keyword>
<name>A0ABD5Z4Y6_9EURY</name>
<evidence type="ECO:0000259" key="1">
    <source>
        <dbReference type="Pfam" id="PF03551"/>
    </source>
</evidence>
<proteinExistence type="predicted"/>
<feature type="domain" description="Transcription regulator PadR N-terminal" evidence="1">
    <location>
        <begin position="12"/>
        <end position="79"/>
    </location>
</feature>
<dbReference type="AlphaFoldDB" id="A0ABD5Z4Y6"/>
<dbReference type="SUPFAM" id="SSF46785">
    <property type="entry name" value="Winged helix' DNA-binding domain"/>
    <property type="match status" value="1"/>
</dbReference>
<dbReference type="RefSeq" id="WP_279527012.1">
    <property type="nucleotide sequence ID" value="NZ_CP122312.1"/>
</dbReference>
<dbReference type="InterPro" id="IPR005149">
    <property type="entry name" value="Tscrpt_reg_PadR_N"/>
</dbReference>
<evidence type="ECO:0000313" key="3">
    <source>
        <dbReference type="Proteomes" id="UP001596447"/>
    </source>
</evidence>
<dbReference type="InterPro" id="IPR036390">
    <property type="entry name" value="WH_DNA-bd_sf"/>
</dbReference>
<dbReference type="Proteomes" id="UP001596447">
    <property type="component" value="Unassembled WGS sequence"/>
</dbReference>
<dbReference type="EMBL" id="JBHTAR010000011">
    <property type="protein sequence ID" value="MFC7200224.1"/>
    <property type="molecule type" value="Genomic_DNA"/>
</dbReference>
<dbReference type="Pfam" id="PF03551">
    <property type="entry name" value="PadR"/>
    <property type="match status" value="1"/>
</dbReference>
<evidence type="ECO:0000313" key="2">
    <source>
        <dbReference type="EMBL" id="MFC7200224.1"/>
    </source>
</evidence>
<organism evidence="2 3">
    <name type="scientific">Halospeciosus flavus</name>
    <dbReference type="NCBI Taxonomy" id="3032283"/>
    <lineage>
        <taxon>Archaea</taxon>
        <taxon>Methanobacteriati</taxon>
        <taxon>Methanobacteriota</taxon>
        <taxon>Stenosarchaea group</taxon>
        <taxon>Halobacteria</taxon>
        <taxon>Halobacteriales</taxon>
        <taxon>Halobacteriaceae</taxon>
        <taxon>Halospeciosus</taxon>
    </lineage>
</organism>
<protein>
    <submittedName>
        <fullName evidence="2">PadR family transcriptional regulator</fullName>
    </submittedName>
</protein>
<accession>A0ABD5Z4Y6</accession>
<sequence>MNEITGFQRDLLYVIAGLGSPKGMAIQEELESYYGSTVLHARVYQNLDTLVDDGFVEKGEQDARTNYYTLTEDGHRAIEARREWEEQYVDEIELPV</sequence>